<name>A0A2W7MIR3_9BACI</name>
<dbReference type="SUPFAM" id="SSF53822">
    <property type="entry name" value="Periplasmic binding protein-like I"/>
    <property type="match status" value="1"/>
</dbReference>
<evidence type="ECO:0000256" key="4">
    <source>
        <dbReference type="ARBA" id="ARBA00023163"/>
    </source>
</evidence>
<dbReference type="Pfam" id="PF00532">
    <property type="entry name" value="Peripla_BP_1"/>
    <property type="match status" value="1"/>
</dbReference>
<keyword evidence="2" id="KW-0805">Transcription regulation</keyword>
<dbReference type="PANTHER" id="PTHR30146:SF148">
    <property type="entry name" value="HTH-TYPE TRANSCRIPTIONAL REPRESSOR PURR-RELATED"/>
    <property type="match status" value="1"/>
</dbReference>
<dbReference type="SMART" id="SM00354">
    <property type="entry name" value="HTH_LACI"/>
    <property type="match status" value="1"/>
</dbReference>
<dbReference type="Gene3D" id="3.40.50.2300">
    <property type="match status" value="2"/>
</dbReference>
<dbReference type="PROSITE" id="PS00356">
    <property type="entry name" value="HTH_LACI_1"/>
    <property type="match status" value="1"/>
</dbReference>
<dbReference type="InterPro" id="IPR000843">
    <property type="entry name" value="HTH_LacI"/>
</dbReference>
<dbReference type="InterPro" id="IPR001761">
    <property type="entry name" value="Peripla_BP/Lac1_sug-bd_dom"/>
</dbReference>
<dbReference type="GO" id="GO:0000976">
    <property type="term" value="F:transcription cis-regulatory region binding"/>
    <property type="evidence" value="ECO:0007669"/>
    <property type="project" value="TreeGrafter"/>
</dbReference>
<evidence type="ECO:0000313" key="7">
    <source>
        <dbReference type="Proteomes" id="UP000248646"/>
    </source>
</evidence>
<keyword evidence="4" id="KW-0804">Transcription</keyword>
<accession>A0A2W7MIR3</accession>
<dbReference type="CDD" id="cd19977">
    <property type="entry name" value="PBP1_EndR-like"/>
    <property type="match status" value="1"/>
</dbReference>
<feature type="domain" description="HTH lacI-type" evidence="5">
    <location>
        <begin position="4"/>
        <end position="59"/>
    </location>
</feature>
<dbReference type="RefSeq" id="WP_111437877.1">
    <property type="nucleotide sequence ID" value="NZ_QKZI01000001.1"/>
</dbReference>
<dbReference type="InterPro" id="IPR010982">
    <property type="entry name" value="Lambda_DNA-bd_dom_sf"/>
</dbReference>
<dbReference type="OrthoDB" id="1639518at2"/>
<evidence type="ECO:0000259" key="5">
    <source>
        <dbReference type="PROSITE" id="PS50932"/>
    </source>
</evidence>
<keyword evidence="7" id="KW-1185">Reference proteome</keyword>
<dbReference type="InterPro" id="IPR028082">
    <property type="entry name" value="Peripla_BP_I"/>
</dbReference>
<dbReference type="GO" id="GO:0003700">
    <property type="term" value="F:DNA-binding transcription factor activity"/>
    <property type="evidence" value="ECO:0007669"/>
    <property type="project" value="TreeGrafter"/>
</dbReference>
<organism evidence="6 7">
    <name type="scientific">Psychrobacillus insolitus</name>
    <dbReference type="NCBI Taxonomy" id="1461"/>
    <lineage>
        <taxon>Bacteria</taxon>
        <taxon>Bacillati</taxon>
        <taxon>Bacillota</taxon>
        <taxon>Bacilli</taxon>
        <taxon>Bacillales</taxon>
        <taxon>Bacillaceae</taxon>
        <taxon>Psychrobacillus</taxon>
    </lineage>
</organism>
<dbReference type="Proteomes" id="UP000248646">
    <property type="component" value="Unassembled WGS sequence"/>
</dbReference>
<evidence type="ECO:0000313" key="6">
    <source>
        <dbReference type="EMBL" id="PZX07192.1"/>
    </source>
</evidence>
<evidence type="ECO:0000256" key="2">
    <source>
        <dbReference type="ARBA" id="ARBA00023015"/>
    </source>
</evidence>
<comment type="caution">
    <text evidence="6">The sequence shown here is derived from an EMBL/GenBank/DDBJ whole genome shotgun (WGS) entry which is preliminary data.</text>
</comment>
<dbReference type="PROSITE" id="PS50932">
    <property type="entry name" value="HTH_LACI_2"/>
    <property type="match status" value="1"/>
</dbReference>
<protein>
    <submittedName>
        <fullName evidence="6">LacI family transcriptional regulator</fullName>
    </submittedName>
</protein>
<dbReference type="Pfam" id="PF00356">
    <property type="entry name" value="LacI"/>
    <property type="match status" value="1"/>
</dbReference>
<dbReference type="CDD" id="cd01392">
    <property type="entry name" value="HTH_LacI"/>
    <property type="match status" value="1"/>
</dbReference>
<keyword evidence="1" id="KW-0678">Repressor</keyword>
<proteinExistence type="predicted"/>
<sequence>MKNITIADVASQAKVSKSTVSQYLNKRYEYMSESTRQKIEQTIKELNYHPNIVARSLKQKSTYTVGVIVANILHTFSTQIIRAIENYFHQHGFHIIVCNADDEPEKERNYIEMLMAKQVDGIIIFPTGGNIDLYKSMIKKEFPIVFMDRTIDELEIPTVMLDNIQASTLAVDRLVESGYSRIAIVTTSIIRNISPRVERIQGYKLALEQHQLPVQSIYIKTPEVDQIEEALDELFKQGKPPQAIIAGNDRVLIDVLKYIKQHNLKIPSEIAVIGIDEVSFASFFTPPITTISQPAIDMANLAVDLLLKQIKGADSADEKKVYRLQASLNERESC</sequence>
<keyword evidence="3" id="KW-0238">DNA-binding</keyword>
<evidence type="ECO:0000256" key="1">
    <source>
        <dbReference type="ARBA" id="ARBA00022491"/>
    </source>
</evidence>
<evidence type="ECO:0000256" key="3">
    <source>
        <dbReference type="ARBA" id="ARBA00023125"/>
    </source>
</evidence>
<dbReference type="Gene3D" id="1.10.260.40">
    <property type="entry name" value="lambda repressor-like DNA-binding domains"/>
    <property type="match status" value="1"/>
</dbReference>
<dbReference type="AlphaFoldDB" id="A0A2W7MIR3"/>
<reference evidence="6 7" key="1">
    <citation type="submission" date="2018-06" db="EMBL/GenBank/DDBJ databases">
        <title>Genomic Encyclopedia of Type Strains, Phase IV (KMG-IV): sequencing the most valuable type-strain genomes for metagenomic binning, comparative biology and taxonomic classification.</title>
        <authorList>
            <person name="Goeker M."/>
        </authorList>
    </citation>
    <scope>NUCLEOTIDE SEQUENCE [LARGE SCALE GENOMIC DNA]</scope>
    <source>
        <strain evidence="6 7">DSM 5</strain>
    </source>
</reference>
<dbReference type="SUPFAM" id="SSF47413">
    <property type="entry name" value="lambda repressor-like DNA-binding domains"/>
    <property type="match status" value="1"/>
</dbReference>
<gene>
    <name evidence="6" type="ORF">C7437_101302</name>
</gene>
<dbReference type="EMBL" id="QKZI01000001">
    <property type="protein sequence ID" value="PZX07192.1"/>
    <property type="molecule type" value="Genomic_DNA"/>
</dbReference>
<dbReference type="PANTHER" id="PTHR30146">
    <property type="entry name" value="LACI-RELATED TRANSCRIPTIONAL REPRESSOR"/>
    <property type="match status" value="1"/>
</dbReference>